<dbReference type="AlphaFoldDB" id="E3EJR5"/>
<dbReference type="eggNOG" id="COG1418">
    <property type="taxonomic scope" value="Bacteria"/>
</dbReference>
<dbReference type="PATRIC" id="fig|886882.15.peg.5666"/>
<gene>
    <name evidence="1" type="ORF">PPSC2_26805</name>
</gene>
<geneLocation type="plasmid" evidence="1 2">
    <name>pSC2</name>
</geneLocation>
<name>E3EJR5_PAEPS</name>
<protein>
    <submittedName>
        <fullName evidence="1">Uncharacterized protein</fullName>
    </submittedName>
</protein>
<dbReference type="OrthoDB" id="1839890at2"/>
<accession>E3EJR5</accession>
<organism evidence="1 2">
    <name type="scientific">Paenibacillus polymyxa (strain SC2)</name>
    <name type="common">Bacillus polymyxa</name>
    <dbReference type="NCBI Taxonomy" id="886882"/>
    <lineage>
        <taxon>Bacteria</taxon>
        <taxon>Bacillati</taxon>
        <taxon>Bacillota</taxon>
        <taxon>Bacilli</taxon>
        <taxon>Bacillales</taxon>
        <taxon>Paenibacillaceae</taxon>
        <taxon>Paenibacillus</taxon>
    </lineage>
</organism>
<evidence type="ECO:0000313" key="1">
    <source>
        <dbReference type="EMBL" id="ADO59663.2"/>
    </source>
</evidence>
<evidence type="ECO:0000313" key="2">
    <source>
        <dbReference type="Proteomes" id="UP000006868"/>
    </source>
</evidence>
<keyword evidence="1" id="KW-0614">Plasmid</keyword>
<dbReference type="KEGG" id="ppm:PPSC2_26805"/>
<dbReference type="HOGENOM" id="CLU_1137182_0_0_9"/>
<reference evidence="1 2" key="1">
    <citation type="journal article" date="2011" name="J. Bacteriol.">
        <title>Complete genome sequence of Paenibacillus polymyxa SC2, a strain of plant growth-promoting Rhizobacterium with broad-spectrum antimicrobial activity.</title>
        <authorList>
            <person name="Ma M."/>
            <person name="Wang C."/>
            <person name="Ding Y."/>
            <person name="Li L."/>
            <person name="Shen D."/>
            <person name="Jiang X."/>
            <person name="Guan D."/>
            <person name="Cao F."/>
            <person name="Chen H."/>
            <person name="Feng R."/>
            <person name="Wang X."/>
            <person name="Ge Y."/>
            <person name="Yao L."/>
            <person name="Bing X."/>
            <person name="Yang X."/>
            <person name="Li J."/>
            <person name="Du B."/>
        </authorList>
    </citation>
    <scope>NUCLEOTIDE SEQUENCE [LARGE SCALE GENOMIC DNA]</scope>
    <source>
        <strain evidence="1 2">SC2</strain>
        <plasmid evidence="2">pSC2</plasmid>
    </source>
</reference>
<sequence>MSSTVQHISNVVSPEENEFLKDYFGSHYSYIFHNPSGMPEAFYHKEFTWVDIWGLEKEFLDMSRTLELIQQTNQRIEKWKLKNDYLSIFSFMDKKIALQLFTHYVDLIPEPLQYDIFRDVYSKTEYNFHTLTSEFLEELSYLRKHSQKWHNQMKELKTFVDSDGCIAIYRGECTKSSPLNKAWSWTLSYQTALFFATRFSTEGIVYQTRIRYEDVYDYLPNRDEQEVLVDPNKIKNYSKKIVSA</sequence>
<proteinExistence type="predicted"/>
<dbReference type="Proteomes" id="UP000006868">
    <property type="component" value="Plasmid pSC2"/>
</dbReference>
<dbReference type="EMBL" id="CP002214">
    <property type="protein sequence ID" value="ADO59663.2"/>
    <property type="molecule type" value="Genomic_DNA"/>
</dbReference>
<dbReference type="RefSeq" id="WP_043886191.1">
    <property type="nucleotide sequence ID" value="NC_014628.2"/>
</dbReference>